<dbReference type="EMBL" id="JABDTM020008324">
    <property type="protein sequence ID" value="KAH0821338.1"/>
    <property type="molecule type" value="Genomic_DNA"/>
</dbReference>
<dbReference type="AlphaFoldDB" id="A0A8J6HWB7"/>
<proteinExistence type="predicted"/>
<dbReference type="Proteomes" id="UP000719412">
    <property type="component" value="Unassembled WGS sequence"/>
</dbReference>
<reference evidence="2" key="2">
    <citation type="submission" date="2021-08" db="EMBL/GenBank/DDBJ databases">
        <authorList>
            <person name="Eriksson T."/>
        </authorList>
    </citation>
    <scope>NUCLEOTIDE SEQUENCE</scope>
    <source>
        <strain evidence="2">Stoneville</strain>
        <tissue evidence="2">Whole head</tissue>
    </source>
</reference>
<keyword evidence="3" id="KW-1185">Reference proteome</keyword>
<evidence type="ECO:0000313" key="2">
    <source>
        <dbReference type="EMBL" id="KAH0821338.1"/>
    </source>
</evidence>
<feature type="compositionally biased region" description="Basic and acidic residues" evidence="1">
    <location>
        <begin position="94"/>
        <end position="104"/>
    </location>
</feature>
<comment type="caution">
    <text evidence="2">The sequence shown here is derived from an EMBL/GenBank/DDBJ whole genome shotgun (WGS) entry which is preliminary data.</text>
</comment>
<evidence type="ECO:0000256" key="1">
    <source>
        <dbReference type="SAM" id="MobiDB-lite"/>
    </source>
</evidence>
<organism evidence="2 3">
    <name type="scientific">Tenebrio molitor</name>
    <name type="common">Yellow mealworm beetle</name>
    <dbReference type="NCBI Taxonomy" id="7067"/>
    <lineage>
        <taxon>Eukaryota</taxon>
        <taxon>Metazoa</taxon>
        <taxon>Ecdysozoa</taxon>
        <taxon>Arthropoda</taxon>
        <taxon>Hexapoda</taxon>
        <taxon>Insecta</taxon>
        <taxon>Pterygota</taxon>
        <taxon>Neoptera</taxon>
        <taxon>Endopterygota</taxon>
        <taxon>Coleoptera</taxon>
        <taxon>Polyphaga</taxon>
        <taxon>Cucujiformia</taxon>
        <taxon>Tenebrionidae</taxon>
        <taxon>Tenebrio</taxon>
    </lineage>
</organism>
<feature type="region of interest" description="Disordered" evidence="1">
    <location>
        <begin position="94"/>
        <end position="145"/>
    </location>
</feature>
<accession>A0A8J6HWB7</accession>
<protein>
    <submittedName>
        <fullName evidence="2">Uncharacterized protein</fullName>
    </submittedName>
</protein>
<reference evidence="2" key="1">
    <citation type="journal article" date="2020" name="J Insects Food Feed">
        <title>The yellow mealworm (Tenebrio molitor) genome: a resource for the emerging insects as food and feed industry.</title>
        <authorList>
            <person name="Eriksson T."/>
            <person name="Andere A."/>
            <person name="Kelstrup H."/>
            <person name="Emery V."/>
            <person name="Picard C."/>
        </authorList>
    </citation>
    <scope>NUCLEOTIDE SEQUENCE</scope>
    <source>
        <strain evidence="2">Stoneville</strain>
        <tissue evidence="2">Whole head</tissue>
    </source>
</reference>
<evidence type="ECO:0000313" key="3">
    <source>
        <dbReference type="Proteomes" id="UP000719412"/>
    </source>
</evidence>
<name>A0A8J6HWB7_TENMO</name>
<gene>
    <name evidence="2" type="ORF">GEV33_001454</name>
</gene>
<sequence length="203" mass="22403">MALSPVSLTLNKKSLSIRKICFYNNDEKTDMLLIYGECGKNSVAAADNRSTAICTPNSAGADARDREESRREGILCEVYKVGCIIYVAEGRHEKPLSNGNDEKGPLNFDSCRHANLSPRPGLRDSGALRQTIRSDNSDPPTGRPPIHRRYFSGFCACEPPPDVLTGRRYVRSSGRRRRRHQVDALMFNLTGAAPPADTQIKPG</sequence>